<keyword evidence="3" id="KW-1185">Reference proteome</keyword>
<proteinExistence type="predicted"/>
<dbReference type="Proteomes" id="UP000326554">
    <property type="component" value="Unassembled WGS sequence"/>
</dbReference>
<sequence>MKALRVLSHDGAPVLAEVEPGEPEHGEVRLRIEACGLNHADLLLARGTYQATPEVPFTLGLELCGRVEALGAGVEVPGLGTRVAVYAGQGGLAEAGIFPADRCVAVPDDMPSEVAAGFQIAYGTSHLALTRRGRLAAGETLLVLGAAGGVGLTAVEIGAALGARVLAVARGPDKAEVARAAGAAEVFDSEDPEIKSRLKAEGVDVVYDAVGGELFRAALSACRPEARILLIGFASGTVPEIRANHLLVKNVSVAGVYWGGYLDFAPDVLRESLETCFAWYAEGRLRPHVSHVLPLDRAGEALDLLRSRSATGKVVVRM</sequence>
<dbReference type="InterPro" id="IPR036291">
    <property type="entry name" value="NAD(P)-bd_dom_sf"/>
</dbReference>
<evidence type="ECO:0000313" key="3">
    <source>
        <dbReference type="Proteomes" id="UP000326554"/>
    </source>
</evidence>
<dbReference type="EMBL" id="VYQE01000002">
    <property type="protein sequence ID" value="KAA9009368.1"/>
    <property type="molecule type" value="Genomic_DNA"/>
</dbReference>
<dbReference type="SUPFAM" id="SSF51735">
    <property type="entry name" value="NAD(P)-binding Rossmann-fold domains"/>
    <property type="match status" value="1"/>
</dbReference>
<dbReference type="InterPro" id="IPR020843">
    <property type="entry name" value="ER"/>
</dbReference>
<dbReference type="GO" id="GO:0016491">
    <property type="term" value="F:oxidoreductase activity"/>
    <property type="evidence" value="ECO:0007669"/>
    <property type="project" value="InterPro"/>
</dbReference>
<dbReference type="SMART" id="SM00829">
    <property type="entry name" value="PKS_ER"/>
    <property type="match status" value="1"/>
</dbReference>
<protein>
    <submittedName>
        <fullName evidence="2">NADPH:quinone oxidoreductase family protein</fullName>
    </submittedName>
</protein>
<gene>
    <name evidence="2" type="ORF">F3S47_08985</name>
</gene>
<dbReference type="SUPFAM" id="SSF50129">
    <property type="entry name" value="GroES-like"/>
    <property type="match status" value="1"/>
</dbReference>
<dbReference type="Pfam" id="PF00107">
    <property type="entry name" value="ADH_zinc_N"/>
    <property type="match status" value="1"/>
</dbReference>
<accession>A0A5J5GP70</accession>
<dbReference type="CDD" id="cd08241">
    <property type="entry name" value="QOR1"/>
    <property type="match status" value="1"/>
</dbReference>
<dbReference type="InterPro" id="IPR011032">
    <property type="entry name" value="GroES-like_sf"/>
</dbReference>
<reference evidence="2 3" key="1">
    <citation type="submission" date="2019-09" db="EMBL/GenBank/DDBJ databases">
        <authorList>
            <person name="Park J.-S."/>
            <person name="Choi H.-J."/>
        </authorList>
    </citation>
    <scope>NUCLEOTIDE SEQUENCE [LARGE SCALE GENOMIC DNA]</scope>
    <source>
        <strain evidence="2 3">176SS1-4</strain>
    </source>
</reference>
<dbReference type="InterPro" id="IPR013154">
    <property type="entry name" value="ADH-like_N"/>
</dbReference>
<name>A0A5J5GP70_9RHOB</name>
<dbReference type="PANTHER" id="PTHR43677">
    <property type="entry name" value="SHORT-CHAIN DEHYDROGENASE/REDUCTASE"/>
    <property type="match status" value="1"/>
</dbReference>
<dbReference type="InterPro" id="IPR051397">
    <property type="entry name" value="Zn-ADH-like_protein"/>
</dbReference>
<dbReference type="Gene3D" id="3.90.180.10">
    <property type="entry name" value="Medium-chain alcohol dehydrogenases, catalytic domain"/>
    <property type="match status" value="1"/>
</dbReference>
<dbReference type="PANTHER" id="PTHR43677:SF4">
    <property type="entry name" value="QUINONE OXIDOREDUCTASE-LIKE PROTEIN 2"/>
    <property type="match status" value="1"/>
</dbReference>
<evidence type="ECO:0000313" key="2">
    <source>
        <dbReference type="EMBL" id="KAA9009368.1"/>
    </source>
</evidence>
<comment type="caution">
    <text evidence="2">The sequence shown here is derived from an EMBL/GenBank/DDBJ whole genome shotgun (WGS) entry which is preliminary data.</text>
</comment>
<dbReference type="Gene3D" id="3.40.50.720">
    <property type="entry name" value="NAD(P)-binding Rossmann-like Domain"/>
    <property type="match status" value="1"/>
</dbReference>
<evidence type="ECO:0000259" key="1">
    <source>
        <dbReference type="SMART" id="SM00829"/>
    </source>
</evidence>
<dbReference type="AlphaFoldDB" id="A0A5J5GP70"/>
<feature type="domain" description="Enoyl reductase (ER)" evidence="1">
    <location>
        <begin position="11"/>
        <end position="316"/>
    </location>
</feature>
<dbReference type="Pfam" id="PF08240">
    <property type="entry name" value="ADH_N"/>
    <property type="match status" value="1"/>
</dbReference>
<organism evidence="2 3">
    <name type="scientific">Histidinibacterium aquaticum</name>
    <dbReference type="NCBI Taxonomy" id="2613962"/>
    <lineage>
        <taxon>Bacteria</taxon>
        <taxon>Pseudomonadati</taxon>
        <taxon>Pseudomonadota</taxon>
        <taxon>Alphaproteobacteria</taxon>
        <taxon>Rhodobacterales</taxon>
        <taxon>Paracoccaceae</taxon>
        <taxon>Histidinibacterium</taxon>
    </lineage>
</organism>
<dbReference type="InterPro" id="IPR013149">
    <property type="entry name" value="ADH-like_C"/>
</dbReference>
<dbReference type="RefSeq" id="WP_150444901.1">
    <property type="nucleotide sequence ID" value="NZ_VYQE01000002.1"/>
</dbReference>